<dbReference type="PROSITE" id="PS50287">
    <property type="entry name" value="SRCR_2"/>
    <property type="match status" value="1"/>
</dbReference>
<dbReference type="GO" id="GO:0016020">
    <property type="term" value="C:membrane"/>
    <property type="evidence" value="ECO:0007669"/>
    <property type="project" value="InterPro"/>
</dbReference>
<comment type="caution">
    <text evidence="2">Lacks conserved residue(s) required for the propagation of feature annotation.</text>
</comment>
<comment type="caution">
    <text evidence="4">The sequence shown here is derived from an EMBL/GenBank/DDBJ whole genome shotgun (WGS) entry which is preliminary data.</text>
</comment>
<organism evidence="4 5">
    <name type="scientific">Penelope pileata</name>
    <dbReference type="NCBI Taxonomy" id="1118817"/>
    <lineage>
        <taxon>Eukaryota</taxon>
        <taxon>Metazoa</taxon>
        <taxon>Chordata</taxon>
        <taxon>Craniata</taxon>
        <taxon>Vertebrata</taxon>
        <taxon>Euteleostomi</taxon>
        <taxon>Archelosauria</taxon>
        <taxon>Archosauria</taxon>
        <taxon>Dinosauria</taxon>
        <taxon>Saurischia</taxon>
        <taxon>Theropoda</taxon>
        <taxon>Coelurosauria</taxon>
        <taxon>Aves</taxon>
        <taxon>Neognathae</taxon>
        <taxon>Galloanserae</taxon>
        <taxon>Galliformes</taxon>
        <taxon>Cracidae</taxon>
        <taxon>Penelope</taxon>
    </lineage>
</organism>
<dbReference type="Pfam" id="PF00530">
    <property type="entry name" value="SRCR"/>
    <property type="match status" value="1"/>
</dbReference>
<evidence type="ECO:0000256" key="1">
    <source>
        <dbReference type="ARBA" id="ARBA00023157"/>
    </source>
</evidence>
<dbReference type="PRINTS" id="PR00258">
    <property type="entry name" value="SPERACTRCPTR"/>
</dbReference>
<accession>A0A851P3A4</accession>
<dbReference type="SUPFAM" id="SSF56487">
    <property type="entry name" value="SRCR-like"/>
    <property type="match status" value="1"/>
</dbReference>
<dbReference type="Proteomes" id="UP000613066">
    <property type="component" value="Unassembled WGS sequence"/>
</dbReference>
<feature type="non-terminal residue" evidence="4">
    <location>
        <position position="131"/>
    </location>
</feature>
<dbReference type="SMART" id="SM00202">
    <property type="entry name" value="SR"/>
    <property type="match status" value="1"/>
</dbReference>
<dbReference type="Gene3D" id="3.10.250.10">
    <property type="entry name" value="SRCR-like domain"/>
    <property type="match status" value="1"/>
</dbReference>
<dbReference type="EMBL" id="WBMW01005410">
    <property type="protein sequence ID" value="NXC49249.1"/>
    <property type="molecule type" value="Genomic_DNA"/>
</dbReference>
<feature type="domain" description="SRCR" evidence="3">
    <location>
        <begin position="8"/>
        <end position="121"/>
    </location>
</feature>
<gene>
    <name evidence="4" type="primary">Dmbt1_12</name>
    <name evidence="4" type="ORF">PENPIL_R15535</name>
</gene>
<name>A0A851P3A4_9GALL</name>
<proteinExistence type="predicted"/>
<feature type="non-terminal residue" evidence="4">
    <location>
        <position position="1"/>
    </location>
</feature>
<evidence type="ECO:0000313" key="5">
    <source>
        <dbReference type="Proteomes" id="UP000613066"/>
    </source>
</evidence>
<dbReference type="OrthoDB" id="9120107at2759"/>
<reference evidence="4" key="1">
    <citation type="submission" date="2019-09" db="EMBL/GenBank/DDBJ databases">
        <title>Bird 10,000 Genomes (B10K) Project - Family phase.</title>
        <authorList>
            <person name="Zhang G."/>
        </authorList>
    </citation>
    <scope>NUCLEOTIDE SEQUENCE</scope>
    <source>
        <strain evidence="4">B10K-DU-001-08</strain>
        <tissue evidence="4">Muscle</tissue>
    </source>
</reference>
<evidence type="ECO:0000259" key="3">
    <source>
        <dbReference type="PROSITE" id="PS50287"/>
    </source>
</evidence>
<keyword evidence="5" id="KW-1185">Reference proteome</keyword>
<keyword evidence="1" id="KW-1015">Disulfide bond</keyword>
<dbReference type="InterPro" id="IPR036772">
    <property type="entry name" value="SRCR-like_dom_sf"/>
</dbReference>
<evidence type="ECO:0000256" key="2">
    <source>
        <dbReference type="PROSITE-ProRule" id="PRU00196"/>
    </source>
</evidence>
<evidence type="ECO:0000313" key="4">
    <source>
        <dbReference type="EMBL" id="NXC49249.1"/>
    </source>
</evidence>
<sequence length="131" mass="13619">GPWGEATLRLASGDDRCEGTVQAWCRGRWVPVCQASWSLTASQQLCHHLRCGDAEGEAVTLSVDDNGDGVGVGDGVGDGNGTKGCPTIMANCSGRPPWLCRLRLATERSCCTTGLARVTCTGKGTAGATRH</sequence>
<dbReference type="AlphaFoldDB" id="A0A851P3A4"/>
<dbReference type="InterPro" id="IPR001190">
    <property type="entry name" value="SRCR"/>
</dbReference>
<protein>
    <submittedName>
        <fullName evidence="4">DMBT1 protein</fullName>
    </submittedName>
</protein>